<name>A0A9D1DKI5_9FIRM</name>
<accession>A0A9D1DKI5</accession>
<comment type="caution">
    <text evidence="1">The sequence shown here is derived from an EMBL/GenBank/DDBJ whole genome shotgun (WGS) entry which is preliminary data.</text>
</comment>
<dbReference type="Proteomes" id="UP000824238">
    <property type="component" value="Unassembled WGS sequence"/>
</dbReference>
<reference evidence="1" key="2">
    <citation type="journal article" date="2021" name="PeerJ">
        <title>Extensive microbial diversity within the chicken gut microbiome revealed by metagenomics and culture.</title>
        <authorList>
            <person name="Gilroy R."/>
            <person name="Ravi A."/>
            <person name="Getino M."/>
            <person name="Pursley I."/>
            <person name="Horton D.L."/>
            <person name="Alikhan N.F."/>
            <person name="Baker D."/>
            <person name="Gharbi K."/>
            <person name="Hall N."/>
            <person name="Watson M."/>
            <person name="Adriaenssens E.M."/>
            <person name="Foster-Nyarko E."/>
            <person name="Jarju S."/>
            <person name="Secka A."/>
            <person name="Antonio M."/>
            <person name="Oren A."/>
            <person name="Chaudhuri R.R."/>
            <person name="La Ragione R."/>
            <person name="Hildebrand F."/>
            <person name="Pallen M.J."/>
        </authorList>
    </citation>
    <scope>NUCLEOTIDE SEQUENCE</scope>
    <source>
        <strain evidence="1">ChiGjej3B3-7149</strain>
    </source>
</reference>
<evidence type="ECO:0000313" key="1">
    <source>
        <dbReference type="EMBL" id="HIR54506.1"/>
    </source>
</evidence>
<reference evidence="1" key="1">
    <citation type="submission" date="2020-10" db="EMBL/GenBank/DDBJ databases">
        <authorList>
            <person name="Gilroy R."/>
        </authorList>
    </citation>
    <scope>NUCLEOTIDE SEQUENCE</scope>
    <source>
        <strain evidence="1">ChiGjej3B3-7149</strain>
    </source>
</reference>
<dbReference type="EMBL" id="DVHH01000071">
    <property type="protein sequence ID" value="HIR54506.1"/>
    <property type="molecule type" value="Genomic_DNA"/>
</dbReference>
<organism evidence="1 2">
    <name type="scientific">Candidatus Scatomorpha intestinigallinarum</name>
    <dbReference type="NCBI Taxonomy" id="2840923"/>
    <lineage>
        <taxon>Bacteria</taxon>
        <taxon>Bacillati</taxon>
        <taxon>Bacillota</taxon>
        <taxon>Clostridia</taxon>
        <taxon>Eubacteriales</taxon>
        <taxon>Candidatus Scatomorpha</taxon>
    </lineage>
</organism>
<proteinExistence type="predicted"/>
<gene>
    <name evidence="1" type="ORF">IAD36_02750</name>
</gene>
<protein>
    <submittedName>
        <fullName evidence="1">DUF3793 family protein</fullName>
    </submittedName>
</protein>
<evidence type="ECO:0000313" key="2">
    <source>
        <dbReference type="Proteomes" id="UP000824238"/>
    </source>
</evidence>
<dbReference type="Pfam" id="PF12672">
    <property type="entry name" value="DUF3793"/>
    <property type="match status" value="1"/>
</dbReference>
<dbReference type="InterPro" id="IPR024523">
    <property type="entry name" value="DUF3793"/>
</dbReference>
<dbReference type="AlphaFoldDB" id="A0A9D1DKI5"/>
<sequence>MAPLEKYMIEQGAPTLASLKTGTLFCVDTTEPGELLRQIGLWNSRLRDKGVSITLLRYNGHRALVYMYRHSQLRRDLETAGAAELLAQCGYASAEPGYAIERLRERFCESAEFPHEIGLFLGYPLCDVLGYIKNRGQNSKLTGWWQVYGDEAEAARLFSRFRKCRDVYSRLWSEGRSVQQLTVCA</sequence>